<evidence type="ECO:0000313" key="9">
    <source>
        <dbReference type="Proteomes" id="UP001625374"/>
    </source>
</evidence>
<evidence type="ECO:0000256" key="3">
    <source>
        <dbReference type="ARBA" id="ARBA00022692"/>
    </source>
</evidence>
<evidence type="ECO:0000256" key="2">
    <source>
        <dbReference type="ARBA" id="ARBA00022475"/>
    </source>
</evidence>
<keyword evidence="3 6" id="KW-0812">Transmembrane</keyword>
<evidence type="ECO:0000256" key="5">
    <source>
        <dbReference type="ARBA" id="ARBA00023136"/>
    </source>
</evidence>
<dbReference type="PANTHER" id="PTHR10010">
    <property type="entry name" value="SOLUTE CARRIER FAMILY 34 SODIUM PHOSPHATE , MEMBER 2-RELATED"/>
    <property type="match status" value="1"/>
</dbReference>
<feature type="transmembrane region" description="Helical" evidence="6">
    <location>
        <begin position="46"/>
        <end position="79"/>
    </location>
</feature>
<feature type="transmembrane region" description="Helical" evidence="6">
    <location>
        <begin position="211"/>
        <end position="234"/>
    </location>
</feature>
<accession>A0ABW8UL15</accession>
<comment type="subcellular location">
    <subcellularLocation>
        <location evidence="1">Cell membrane</location>
        <topology evidence="1">Multi-pass membrane protein</topology>
    </subcellularLocation>
</comment>
<name>A0ABW8UL15_9LACT</name>
<dbReference type="PANTHER" id="PTHR10010:SF46">
    <property type="entry name" value="SODIUM-DEPENDENT PHOSPHATE TRANSPORT PROTEIN 2B"/>
    <property type="match status" value="1"/>
</dbReference>
<keyword evidence="2" id="KW-1003">Cell membrane</keyword>
<dbReference type="InterPro" id="IPR026022">
    <property type="entry name" value="PhoU_dom"/>
</dbReference>
<feature type="transmembrane region" description="Helical" evidence="6">
    <location>
        <begin position="246"/>
        <end position="270"/>
    </location>
</feature>
<feature type="transmembrane region" description="Helical" evidence="6">
    <location>
        <begin position="6"/>
        <end position="25"/>
    </location>
</feature>
<dbReference type="Proteomes" id="UP001625374">
    <property type="component" value="Unassembled WGS sequence"/>
</dbReference>
<reference evidence="8 9" key="1">
    <citation type="submission" date="2024-08" db="EMBL/GenBank/DDBJ databases">
        <authorList>
            <person name="Arias E."/>
        </authorList>
    </citation>
    <scope>NUCLEOTIDE SEQUENCE [LARGE SCALE GENOMIC DNA]</scope>
    <source>
        <strain evidence="8 9">FAM 24106</strain>
    </source>
</reference>
<dbReference type="Pfam" id="PF02690">
    <property type="entry name" value="Na_Pi_cotrans"/>
    <property type="match status" value="2"/>
</dbReference>
<dbReference type="InterPro" id="IPR038078">
    <property type="entry name" value="PhoU-like_sf"/>
</dbReference>
<keyword evidence="5 6" id="KW-0472">Membrane</keyword>
<evidence type="ECO:0000256" key="6">
    <source>
        <dbReference type="SAM" id="Phobius"/>
    </source>
</evidence>
<sequence>MDVQQIIFQFIGGLGIFLFGLKYMGDGLQRSAGDNLRDILNKFTSTPFRAVLAGIVVTVLIQSSSGTTVLTVGLVSAGFMKLKQAIGIVMGANIGTTVTAFIIGFDIGAYALPIIAVGALLLFFFKRPFINSLGQVIFGFGALFYGLELMGDGLRPLEDLEVFTNAMVTLSHNPILGVVSGTLFTFMLQSSSATIGILQELYSQGSMSLEAALPILFGSNIGTTITAILAAIGASVAAKRTSASHIIFNLSGTIIILLLLSPFTSLVSFLSTQLNLNAAMQIAFAHGMFNVFNVLVQMWFISQIVALVTRLVPGDDALIEYDSSNLDYSIIQTAPSIALNQAKLEIAQMGEFVTEEFKSMFNYYKNQDEKSRLNTMQLEEVVNKIDVHLTEYLMLISVEDLPLQNSTEHAQLVDVTKYLERIGDHSENVIKNIQEAVKANKKHNKNNSNKKDEKVFYDDDLVKLFELVEQNIKDAVESFSRDSYALAGKVLKREKDVNKLEDDIRSKFIERLNKGVGLPSDGILFVDIVSNLERMSDHSTKIAKHTLGMRYPFQKQSKIPRHGYIKEVAEPIELP</sequence>
<evidence type="ECO:0000256" key="1">
    <source>
        <dbReference type="ARBA" id="ARBA00004651"/>
    </source>
</evidence>
<feature type="transmembrane region" description="Helical" evidence="6">
    <location>
        <begin position="282"/>
        <end position="301"/>
    </location>
</feature>
<feature type="transmembrane region" description="Helical" evidence="6">
    <location>
        <begin position="99"/>
        <end position="122"/>
    </location>
</feature>
<comment type="caution">
    <text evidence="8">The sequence shown here is derived from an EMBL/GenBank/DDBJ whole genome shotgun (WGS) entry which is preliminary data.</text>
</comment>
<dbReference type="Gene3D" id="1.20.58.220">
    <property type="entry name" value="Phosphate transport system protein phou homolog 2, domain 2"/>
    <property type="match status" value="1"/>
</dbReference>
<dbReference type="InterPro" id="IPR003841">
    <property type="entry name" value="Na/Pi_transpt"/>
</dbReference>
<organism evidence="8 9">
    <name type="scientific">Marinilactibacillus psychrotolerans</name>
    <dbReference type="NCBI Taxonomy" id="191770"/>
    <lineage>
        <taxon>Bacteria</taxon>
        <taxon>Bacillati</taxon>
        <taxon>Bacillota</taxon>
        <taxon>Bacilli</taxon>
        <taxon>Lactobacillales</taxon>
        <taxon>Carnobacteriaceae</taxon>
        <taxon>Marinilactibacillus</taxon>
    </lineage>
</organism>
<dbReference type="SUPFAM" id="SSF109755">
    <property type="entry name" value="PhoU-like"/>
    <property type="match status" value="1"/>
</dbReference>
<feature type="transmembrane region" description="Helical" evidence="6">
    <location>
        <begin position="175"/>
        <end position="199"/>
    </location>
</feature>
<evidence type="ECO:0000256" key="4">
    <source>
        <dbReference type="ARBA" id="ARBA00022989"/>
    </source>
</evidence>
<dbReference type="NCBIfam" id="TIGR00704">
    <property type="entry name" value="NaPi_cotrn_rel"/>
    <property type="match status" value="1"/>
</dbReference>
<evidence type="ECO:0000259" key="7">
    <source>
        <dbReference type="Pfam" id="PF01895"/>
    </source>
</evidence>
<evidence type="ECO:0000313" key="8">
    <source>
        <dbReference type="EMBL" id="MFL2103407.1"/>
    </source>
</evidence>
<feature type="domain" description="PhoU" evidence="7">
    <location>
        <begin position="346"/>
        <end position="432"/>
    </location>
</feature>
<proteinExistence type="predicted"/>
<dbReference type="EMBL" id="JBGQQK010000026">
    <property type="protein sequence ID" value="MFL2103407.1"/>
    <property type="molecule type" value="Genomic_DNA"/>
</dbReference>
<keyword evidence="4 6" id="KW-1133">Transmembrane helix</keyword>
<dbReference type="NCBIfam" id="NF037997">
    <property type="entry name" value="Na_Pi_symport"/>
    <property type="match status" value="1"/>
</dbReference>
<feature type="domain" description="PhoU" evidence="7">
    <location>
        <begin position="462"/>
        <end position="545"/>
    </location>
</feature>
<dbReference type="InterPro" id="IPR004633">
    <property type="entry name" value="NaPi_cotrn-rel/YqeW-like"/>
</dbReference>
<gene>
    <name evidence="8" type="ORF">ACEN37_09060</name>
</gene>
<keyword evidence="9" id="KW-1185">Reference proteome</keyword>
<protein>
    <submittedName>
        <fullName evidence="8">Na/Pi cotransporter family protein</fullName>
    </submittedName>
</protein>
<dbReference type="RefSeq" id="WP_192981849.1">
    <property type="nucleotide sequence ID" value="NZ_JABUYJ010000012.1"/>
</dbReference>
<feature type="transmembrane region" description="Helical" evidence="6">
    <location>
        <begin position="129"/>
        <end position="147"/>
    </location>
</feature>
<dbReference type="Pfam" id="PF01895">
    <property type="entry name" value="PhoU"/>
    <property type="match status" value="2"/>
</dbReference>